<dbReference type="PANTHER" id="PTHR31465">
    <property type="entry name" value="PROTEIN RTA1-RELATED"/>
    <property type="match status" value="1"/>
</dbReference>
<evidence type="ECO:0000313" key="8">
    <source>
        <dbReference type="Proteomes" id="UP000724874"/>
    </source>
</evidence>
<feature type="compositionally biased region" description="Basic and acidic residues" evidence="5">
    <location>
        <begin position="287"/>
        <end position="309"/>
    </location>
</feature>
<keyword evidence="2 6" id="KW-0812">Transmembrane</keyword>
<comment type="caution">
    <text evidence="7">The sequence shown here is derived from an EMBL/GenBank/DDBJ whole genome shotgun (WGS) entry which is preliminary data.</text>
</comment>
<feature type="region of interest" description="Disordered" evidence="5">
    <location>
        <begin position="285"/>
        <end position="330"/>
    </location>
</feature>
<keyword evidence="3 6" id="KW-1133">Transmembrane helix</keyword>
<accession>A0A9P5NTA8</accession>
<keyword evidence="8" id="KW-1185">Reference proteome</keyword>
<comment type="subcellular location">
    <subcellularLocation>
        <location evidence="1">Membrane</location>
        <topology evidence="1">Multi-pass membrane protein</topology>
    </subcellularLocation>
</comment>
<dbReference type="PANTHER" id="PTHR31465:SF15">
    <property type="entry name" value="LIPID TRANSPORTER ATNI-RELATED"/>
    <property type="match status" value="1"/>
</dbReference>
<dbReference type="Pfam" id="PF04479">
    <property type="entry name" value="RTA1"/>
    <property type="match status" value="1"/>
</dbReference>
<reference evidence="7" key="1">
    <citation type="submission" date="2020-11" db="EMBL/GenBank/DDBJ databases">
        <authorList>
            <consortium name="DOE Joint Genome Institute"/>
            <person name="Ahrendt S."/>
            <person name="Riley R."/>
            <person name="Andreopoulos W."/>
            <person name="LaButti K."/>
            <person name="Pangilinan J."/>
            <person name="Ruiz-duenas F.J."/>
            <person name="Barrasa J.M."/>
            <person name="Sanchez-Garcia M."/>
            <person name="Camarero S."/>
            <person name="Miyauchi S."/>
            <person name="Serrano A."/>
            <person name="Linde D."/>
            <person name="Babiker R."/>
            <person name="Drula E."/>
            <person name="Ayuso-Fernandez I."/>
            <person name="Pacheco R."/>
            <person name="Padilla G."/>
            <person name="Ferreira P."/>
            <person name="Barriuso J."/>
            <person name="Kellner H."/>
            <person name="Castanera R."/>
            <person name="Alfaro M."/>
            <person name="Ramirez L."/>
            <person name="Pisabarro A.G."/>
            <person name="Kuo A."/>
            <person name="Tritt A."/>
            <person name="Lipzen A."/>
            <person name="He G."/>
            <person name="Yan M."/>
            <person name="Ng V."/>
            <person name="Cullen D."/>
            <person name="Martin F."/>
            <person name="Rosso M.-N."/>
            <person name="Henrissat B."/>
            <person name="Hibbett D."/>
            <person name="Martinez A.T."/>
            <person name="Grigoriev I.V."/>
        </authorList>
    </citation>
    <scope>NUCLEOTIDE SEQUENCE</scope>
    <source>
        <strain evidence="7">AH 44721</strain>
    </source>
</reference>
<dbReference type="Proteomes" id="UP000724874">
    <property type="component" value="Unassembled WGS sequence"/>
</dbReference>
<evidence type="ECO:0000256" key="5">
    <source>
        <dbReference type="SAM" id="MobiDB-lite"/>
    </source>
</evidence>
<dbReference type="AlphaFoldDB" id="A0A9P5NTA8"/>
<feature type="transmembrane region" description="Helical" evidence="6">
    <location>
        <begin position="25"/>
        <end position="45"/>
    </location>
</feature>
<feature type="transmembrane region" description="Helical" evidence="6">
    <location>
        <begin position="131"/>
        <end position="155"/>
    </location>
</feature>
<dbReference type="InterPro" id="IPR007568">
    <property type="entry name" value="RTA1"/>
</dbReference>
<evidence type="ECO:0000256" key="6">
    <source>
        <dbReference type="SAM" id="Phobius"/>
    </source>
</evidence>
<evidence type="ECO:0000256" key="4">
    <source>
        <dbReference type="ARBA" id="ARBA00023136"/>
    </source>
</evidence>
<evidence type="ECO:0000256" key="1">
    <source>
        <dbReference type="ARBA" id="ARBA00004141"/>
    </source>
</evidence>
<proteinExistence type="predicted"/>
<gene>
    <name evidence="7" type="ORF">CPB84DRAFT_1677196</name>
</gene>
<dbReference type="OrthoDB" id="3358017at2759"/>
<sequence>MSCITATPDKNGHVPVNDCRSLYNYYPSFAAAIVFSIVFGISLCLHTTQAVLWKKRFCWVIIMGVAWETAAFILRIISTRHQISLAFYEPSFLLIFLAPLWFNAFDYMLLGRMICFYLPSRAIFHIPATRLTKLFVFFDVVAFLVQVTGGVMASSGPDESQSAINLGLHIYMGGIGLQQFAILVFTSLAVGLHVELLKMEKEGSLWHRGKEKGWRKLVYTLYASLIFKVLVRIIFRLIEFSPAGNASSIPGHEAFFYCLDSLPMAIAAYLMNIFHPGSILVGPDSEFPTKTRREKKAEKQAKKQAKQQEKQATQARKQAEKSEKQARKAGWGLVQEASVSNEVNAEADFGLGRIGKGGREGDMV</sequence>
<name>A0A9P5NTA8_GYMJU</name>
<feature type="transmembrane region" description="Helical" evidence="6">
    <location>
        <begin position="57"/>
        <end position="78"/>
    </location>
</feature>
<protein>
    <submittedName>
        <fullName evidence="7">RTA1 like protein-domain-containing protein</fullName>
    </submittedName>
</protein>
<evidence type="ECO:0000256" key="3">
    <source>
        <dbReference type="ARBA" id="ARBA00022989"/>
    </source>
</evidence>
<feature type="compositionally biased region" description="Basic and acidic residues" evidence="5">
    <location>
        <begin position="317"/>
        <end position="326"/>
    </location>
</feature>
<evidence type="ECO:0000256" key="2">
    <source>
        <dbReference type="ARBA" id="ARBA00022692"/>
    </source>
</evidence>
<dbReference type="GO" id="GO:0016020">
    <property type="term" value="C:membrane"/>
    <property type="evidence" value="ECO:0007669"/>
    <property type="project" value="UniProtKB-SubCell"/>
</dbReference>
<dbReference type="EMBL" id="JADNYJ010000025">
    <property type="protein sequence ID" value="KAF8904711.1"/>
    <property type="molecule type" value="Genomic_DNA"/>
</dbReference>
<feature type="transmembrane region" description="Helical" evidence="6">
    <location>
        <begin position="90"/>
        <end position="110"/>
    </location>
</feature>
<feature type="transmembrane region" description="Helical" evidence="6">
    <location>
        <begin position="217"/>
        <end position="234"/>
    </location>
</feature>
<feature type="transmembrane region" description="Helical" evidence="6">
    <location>
        <begin position="175"/>
        <end position="196"/>
    </location>
</feature>
<keyword evidence="4 6" id="KW-0472">Membrane</keyword>
<organism evidence="7 8">
    <name type="scientific">Gymnopilus junonius</name>
    <name type="common">Spectacular rustgill mushroom</name>
    <name type="synonym">Gymnopilus spectabilis subsp. junonius</name>
    <dbReference type="NCBI Taxonomy" id="109634"/>
    <lineage>
        <taxon>Eukaryota</taxon>
        <taxon>Fungi</taxon>
        <taxon>Dikarya</taxon>
        <taxon>Basidiomycota</taxon>
        <taxon>Agaricomycotina</taxon>
        <taxon>Agaricomycetes</taxon>
        <taxon>Agaricomycetidae</taxon>
        <taxon>Agaricales</taxon>
        <taxon>Agaricineae</taxon>
        <taxon>Hymenogastraceae</taxon>
        <taxon>Gymnopilus</taxon>
    </lineage>
</organism>
<evidence type="ECO:0000313" key="7">
    <source>
        <dbReference type="EMBL" id="KAF8904711.1"/>
    </source>
</evidence>